<keyword evidence="2" id="KW-1185">Reference proteome</keyword>
<dbReference type="RefSeq" id="WP_013008719.1">
    <property type="nucleotide sequence ID" value="NC_013939.1"/>
</dbReference>
<reference evidence="1 2" key="1">
    <citation type="journal article" date="2010" name="DNA Res.">
        <title>Bacterial lifestyle in a deep-sea hydrothermal vent chimney revealed by the genome sequence of the thermophilic bacterium Deferribacter desulfuricans SSM1.</title>
        <authorList>
            <person name="Takaki Y."/>
            <person name="Shimamura S."/>
            <person name="Nakagawa S."/>
            <person name="Fukuhara Y."/>
            <person name="Horikawa H."/>
            <person name="Ankai A."/>
            <person name="Harada T."/>
            <person name="Hosoyama A."/>
            <person name="Oguchi A."/>
            <person name="Fukui S."/>
            <person name="Fujita N."/>
            <person name="Takami H."/>
            <person name="Takai K."/>
        </authorList>
    </citation>
    <scope>NUCLEOTIDE SEQUENCE [LARGE SCALE GENOMIC DNA]</scope>
    <source>
        <strain evidence="2">DSM 14783 / JCM 11476 / NBRC 101012 / SSM1</strain>
    </source>
</reference>
<organism evidence="1 2">
    <name type="scientific">Deferribacter desulfuricans (strain DSM 14783 / JCM 11476 / NBRC 101012 / SSM1)</name>
    <dbReference type="NCBI Taxonomy" id="639282"/>
    <lineage>
        <taxon>Bacteria</taxon>
        <taxon>Pseudomonadati</taxon>
        <taxon>Deferribacterota</taxon>
        <taxon>Deferribacteres</taxon>
        <taxon>Deferribacterales</taxon>
        <taxon>Deferribacteraceae</taxon>
        <taxon>Deferribacter</taxon>
    </lineage>
</organism>
<accession>D3P9T4</accession>
<dbReference type="AlphaFoldDB" id="D3P9T4"/>
<dbReference type="eggNOG" id="ENOG5032N8X">
    <property type="taxonomic scope" value="Bacteria"/>
</dbReference>
<sequence length="80" mass="9297">MIKVEFFYNGSKDTNTPEIAKNLAEKYRDKIEVILIDTEKEKIPEEYGILNPPVVIIDKKKKIQLDSKENLDEIVTKAIF</sequence>
<dbReference type="SUPFAM" id="SSF52833">
    <property type="entry name" value="Thioredoxin-like"/>
    <property type="match status" value="1"/>
</dbReference>
<dbReference type="KEGG" id="ddf:DEFDS_2024"/>
<name>D3P9T4_DEFDS</name>
<dbReference type="InterPro" id="IPR036249">
    <property type="entry name" value="Thioredoxin-like_sf"/>
</dbReference>
<protein>
    <recommendedName>
        <fullName evidence="3">Thioredoxin-like fold domain-containing protein</fullName>
    </recommendedName>
</protein>
<dbReference type="EMBL" id="AP011529">
    <property type="protein sequence ID" value="BAI81474.1"/>
    <property type="molecule type" value="Genomic_DNA"/>
</dbReference>
<gene>
    <name evidence="1" type="ordered locus">DEFDS_2024</name>
</gene>
<evidence type="ECO:0000313" key="1">
    <source>
        <dbReference type="EMBL" id="BAI81474.1"/>
    </source>
</evidence>
<dbReference type="Gene3D" id="3.40.30.10">
    <property type="entry name" value="Glutaredoxin"/>
    <property type="match status" value="1"/>
</dbReference>
<dbReference type="OrthoDB" id="9799488at2"/>
<dbReference type="HOGENOM" id="CLU_2583097_0_0_0"/>
<proteinExistence type="predicted"/>
<evidence type="ECO:0008006" key="3">
    <source>
        <dbReference type="Google" id="ProtNLM"/>
    </source>
</evidence>
<dbReference type="Proteomes" id="UP000001520">
    <property type="component" value="Chromosome"/>
</dbReference>
<evidence type="ECO:0000313" key="2">
    <source>
        <dbReference type="Proteomes" id="UP000001520"/>
    </source>
</evidence>